<accession>A0A1I1K6R5</accession>
<dbReference type="RefSeq" id="WP_091123925.1">
    <property type="nucleotide sequence ID" value="NZ_FOLB01000008.1"/>
</dbReference>
<evidence type="ECO:0000313" key="2">
    <source>
        <dbReference type="Proteomes" id="UP000198832"/>
    </source>
</evidence>
<dbReference type="EMBL" id="FOLB01000008">
    <property type="protein sequence ID" value="SFC56677.1"/>
    <property type="molecule type" value="Genomic_DNA"/>
</dbReference>
<dbReference type="STRING" id="574651.SAMN04487968_10822"/>
<gene>
    <name evidence="1" type="ORF">SAMN04487968_10822</name>
</gene>
<dbReference type="AlphaFoldDB" id="A0A1I1K6R5"/>
<name>A0A1I1K6R5_9ACTN</name>
<proteinExistence type="predicted"/>
<dbReference type="Proteomes" id="UP000198832">
    <property type="component" value="Unassembled WGS sequence"/>
</dbReference>
<dbReference type="OrthoDB" id="3786687at2"/>
<organism evidence="1 2">
    <name type="scientific">Nocardioides terrae</name>
    <dbReference type="NCBI Taxonomy" id="574651"/>
    <lineage>
        <taxon>Bacteria</taxon>
        <taxon>Bacillati</taxon>
        <taxon>Actinomycetota</taxon>
        <taxon>Actinomycetes</taxon>
        <taxon>Propionibacteriales</taxon>
        <taxon>Nocardioidaceae</taxon>
        <taxon>Nocardioides</taxon>
    </lineage>
</organism>
<protein>
    <submittedName>
        <fullName evidence="1">Uncharacterized membrane protein</fullName>
    </submittedName>
</protein>
<reference evidence="1 2" key="1">
    <citation type="submission" date="2016-10" db="EMBL/GenBank/DDBJ databases">
        <authorList>
            <person name="de Groot N.N."/>
        </authorList>
    </citation>
    <scope>NUCLEOTIDE SEQUENCE [LARGE SCALE GENOMIC DNA]</scope>
    <source>
        <strain evidence="1 2">CGMCC 1.7056</strain>
    </source>
</reference>
<keyword evidence="2" id="KW-1185">Reference proteome</keyword>
<evidence type="ECO:0000313" key="1">
    <source>
        <dbReference type="EMBL" id="SFC56677.1"/>
    </source>
</evidence>
<sequence length="177" mass="18695">MDSDAVWTEGPALSAWIYDSPRGAAAGKVRLERLSQRGAVVVVDAATVTWVKGAHRPRIGRPHVATMMRANRTSPLEVLLGHLVFPSAGSLDGPAGLDSALHGTQLTEDFLLALRAGFAPDTSTLLVLSSDAAFDEVQVVIERGRARGDVRLLHTPLGVGGMAALDAFAHTSARPDR</sequence>